<organism evidence="5 6">
    <name type="scientific">Drosophila lebanonensis</name>
    <name type="common">Fruit fly</name>
    <name type="synonym">Scaptodrosophila lebanonensis</name>
    <dbReference type="NCBI Taxonomy" id="7225"/>
    <lineage>
        <taxon>Eukaryota</taxon>
        <taxon>Metazoa</taxon>
        <taxon>Ecdysozoa</taxon>
        <taxon>Arthropoda</taxon>
        <taxon>Hexapoda</taxon>
        <taxon>Insecta</taxon>
        <taxon>Pterygota</taxon>
        <taxon>Neoptera</taxon>
        <taxon>Endopterygota</taxon>
        <taxon>Diptera</taxon>
        <taxon>Brachycera</taxon>
        <taxon>Muscomorpha</taxon>
        <taxon>Ephydroidea</taxon>
        <taxon>Drosophilidae</taxon>
        <taxon>Scaptodrosophila</taxon>
    </lineage>
</organism>
<sequence>MLLLTRQQNNFARVSRGNTMDNRIDNFQLIAEVFKRQALWDTQISMTSRKDICGLQWQEVADIMNMDVTACRKRFKSLRDCYRNEIRKIQRGRMDTSNWPYFRALEFLRRIFDPENLVQFPVQAFQLDTTHTEFIDDFIVDVQSDDSLAFDVMDDIFQRGSPRNAEVEMASIKKRLEMDMNSTVNTVPNTSGIETSYIAADRPPPPKRGRKSKSLSPNDEPLNTAQTTATNGALLPEAASKGDADYNFLISLLPHLKSLSDMGNLKFRLETSRILMDLKREDIQDAKTPREIHADTPTGPVMPRLIPAPAANYARCADGGKYTLGSCYEETSPLMVECDVKIENEALYKD</sequence>
<name>A0A6J2U9N4_DROLE</name>
<dbReference type="InterPro" id="IPR039353">
    <property type="entry name" value="TF_Adf1"/>
</dbReference>
<proteinExistence type="predicted"/>
<reference evidence="6" key="1">
    <citation type="submission" date="2025-08" db="UniProtKB">
        <authorList>
            <consortium name="RefSeq"/>
        </authorList>
    </citation>
    <scope>IDENTIFICATION</scope>
    <source>
        <strain evidence="6">11010-0011.00</strain>
        <tissue evidence="6">Whole body</tissue>
    </source>
</reference>
<comment type="subcellular location">
    <subcellularLocation>
        <location evidence="1">Nucleus</location>
    </subcellularLocation>
</comment>
<dbReference type="GO" id="GO:0005667">
    <property type="term" value="C:transcription regulator complex"/>
    <property type="evidence" value="ECO:0007669"/>
    <property type="project" value="TreeGrafter"/>
</dbReference>
<dbReference type="InterPro" id="IPR004210">
    <property type="entry name" value="BESS_motif"/>
</dbReference>
<dbReference type="OrthoDB" id="5984255at2759"/>
<dbReference type="PROSITE" id="PS51029">
    <property type="entry name" value="MADF"/>
    <property type="match status" value="1"/>
</dbReference>
<accession>A0A6J2U9N4</accession>
<dbReference type="AlphaFoldDB" id="A0A6J2U9N4"/>
<feature type="domain" description="MADF" evidence="3">
    <location>
        <begin position="28"/>
        <end position="113"/>
    </location>
</feature>
<dbReference type="RefSeq" id="XP_030384213.1">
    <property type="nucleotide sequence ID" value="XM_030528353.1"/>
</dbReference>
<keyword evidence="5" id="KW-1185">Reference proteome</keyword>
<evidence type="ECO:0000259" key="3">
    <source>
        <dbReference type="PROSITE" id="PS51029"/>
    </source>
</evidence>
<feature type="region of interest" description="Disordered" evidence="2">
    <location>
        <begin position="183"/>
        <end position="231"/>
    </location>
</feature>
<dbReference type="Proteomes" id="UP000504634">
    <property type="component" value="Unplaced"/>
</dbReference>
<evidence type="ECO:0000256" key="1">
    <source>
        <dbReference type="PROSITE-ProRule" id="PRU00371"/>
    </source>
</evidence>
<dbReference type="PROSITE" id="PS51031">
    <property type="entry name" value="BESS"/>
    <property type="match status" value="1"/>
</dbReference>
<feature type="domain" description="BESS" evidence="4">
    <location>
        <begin position="242"/>
        <end position="281"/>
    </location>
</feature>
<dbReference type="GO" id="GO:0006357">
    <property type="term" value="P:regulation of transcription by RNA polymerase II"/>
    <property type="evidence" value="ECO:0007669"/>
    <property type="project" value="TreeGrafter"/>
</dbReference>
<evidence type="ECO:0000259" key="4">
    <source>
        <dbReference type="PROSITE" id="PS51031"/>
    </source>
</evidence>
<dbReference type="PANTHER" id="PTHR12243:SF64">
    <property type="entry name" value="DORSAL INTERACTING PROTEIN 3-RELATED"/>
    <property type="match status" value="1"/>
</dbReference>
<dbReference type="GO" id="GO:0005634">
    <property type="term" value="C:nucleus"/>
    <property type="evidence" value="ECO:0007669"/>
    <property type="project" value="UniProtKB-SubCell"/>
</dbReference>
<dbReference type="SMART" id="SM00595">
    <property type="entry name" value="MADF"/>
    <property type="match status" value="1"/>
</dbReference>
<evidence type="ECO:0000313" key="5">
    <source>
        <dbReference type="Proteomes" id="UP000504634"/>
    </source>
</evidence>
<keyword evidence="1" id="KW-0539">Nucleus</keyword>
<dbReference type="Pfam" id="PF10545">
    <property type="entry name" value="MADF_DNA_bdg"/>
    <property type="match status" value="1"/>
</dbReference>
<evidence type="ECO:0000313" key="6">
    <source>
        <dbReference type="RefSeq" id="XP_030384213.1"/>
    </source>
</evidence>
<dbReference type="InterPro" id="IPR006578">
    <property type="entry name" value="MADF-dom"/>
</dbReference>
<dbReference type="Pfam" id="PF02944">
    <property type="entry name" value="BESS"/>
    <property type="match status" value="1"/>
</dbReference>
<feature type="compositionally biased region" description="Polar residues" evidence="2">
    <location>
        <begin position="221"/>
        <end position="231"/>
    </location>
</feature>
<protein>
    <submittedName>
        <fullName evidence="6">Uncharacterized protein LOC115631562</fullName>
    </submittedName>
</protein>
<feature type="compositionally biased region" description="Polar residues" evidence="2">
    <location>
        <begin position="183"/>
        <end position="194"/>
    </location>
</feature>
<dbReference type="GeneID" id="115631562"/>
<dbReference type="GO" id="GO:0003677">
    <property type="term" value="F:DNA binding"/>
    <property type="evidence" value="ECO:0007669"/>
    <property type="project" value="InterPro"/>
</dbReference>
<dbReference type="PANTHER" id="PTHR12243">
    <property type="entry name" value="MADF DOMAIN TRANSCRIPTION FACTOR"/>
    <property type="match status" value="1"/>
</dbReference>
<evidence type="ECO:0000256" key="2">
    <source>
        <dbReference type="SAM" id="MobiDB-lite"/>
    </source>
</evidence>
<gene>
    <name evidence="6" type="primary">LOC115631562</name>
</gene>